<reference evidence="6" key="1">
    <citation type="submission" date="2022-07" db="EMBL/GenBank/DDBJ databases">
        <title>Genome Sequence of Physisporinus lineatus.</title>
        <authorList>
            <person name="Buettner E."/>
        </authorList>
    </citation>
    <scope>NUCLEOTIDE SEQUENCE</scope>
    <source>
        <strain evidence="6">VT162</strain>
    </source>
</reference>
<dbReference type="InterPro" id="IPR036910">
    <property type="entry name" value="HMG_box_dom_sf"/>
</dbReference>
<evidence type="ECO:0000259" key="5">
    <source>
        <dbReference type="PROSITE" id="PS50118"/>
    </source>
</evidence>
<feature type="domain" description="HMG box" evidence="5">
    <location>
        <begin position="99"/>
        <end position="168"/>
    </location>
</feature>
<dbReference type="Pfam" id="PF00505">
    <property type="entry name" value="HMG_box"/>
    <property type="match status" value="1"/>
</dbReference>
<dbReference type="CDD" id="cd01389">
    <property type="entry name" value="HMG-box_ROX1-like"/>
    <property type="match status" value="1"/>
</dbReference>
<dbReference type="GO" id="GO:0000981">
    <property type="term" value="F:DNA-binding transcription factor activity, RNA polymerase II-specific"/>
    <property type="evidence" value="ECO:0007669"/>
    <property type="project" value="TreeGrafter"/>
</dbReference>
<dbReference type="InterPro" id="IPR009071">
    <property type="entry name" value="HMG_box_dom"/>
</dbReference>
<keyword evidence="2 3" id="KW-0539">Nucleus</keyword>
<dbReference type="EMBL" id="JANAWD010000094">
    <property type="protein sequence ID" value="KAJ3487347.1"/>
    <property type="molecule type" value="Genomic_DNA"/>
</dbReference>
<organism evidence="6 7">
    <name type="scientific">Meripilus lineatus</name>
    <dbReference type="NCBI Taxonomy" id="2056292"/>
    <lineage>
        <taxon>Eukaryota</taxon>
        <taxon>Fungi</taxon>
        <taxon>Dikarya</taxon>
        <taxon>Basidiomycota</taxon>
        <taxon>Agaricomycotina</taxon>
        <taxon>Agaricomycetes</taxon>
        <taxon>Polyporales</taxon>
        <taxon>Meripilaceae</taxon>
        <taxon>Meripilus</taxon>
    </lineage>
</organism>
<protein>
    <recommendedName>
        <fullName evidence="5">HMG box domain-containing protein</fullName>
    </recommendedName>
</protein>
<proteinExistence type="predicted"/>
<feature type="compositionally biased region" description="Basic residues" evidence="4">
    <location>
        <begin position="1"/>
        <end position="14"/>
    </location>
</feature>
<feature type="compositionally biased region" description="Pro residues" evidence="4">
    <location>
        <begin position="251"/>
        <end position="263"/>
    </location>
</feature>
<dbReference type="PANTHER" id="PTHR45789:SF2">
    <property type="entry name" value="FI18025P1"/>
    <property type="match status" value="1"/>
</dbReference>
<evidence type="ECO:0000313" key="7">
    <source>
        <dbReference type="Proteomes" id="UP001212997"/>
    </source>
</evidence>
<name>A0AAD5V7Y5_9APHY</name>
<feature type="compositionally biased region" description="Basic residues" evidence="4">
    <location>
        <begin position="198"/>
        <end position="209"/>
    </location>
</feature>
<feature type="DNA-binding region" description="HMG box" evidence="3">
    <location>
        <begin position="99"/>
        <end position="168"/>
    </location>
</feature>
<feature type="compositionally biased region" description="Low complexity" evidence="4">
    <location>
        <begin position="46"/>
        <end position="65"/>
    </location>
</feature>
<dbReference type="SUPFAM" id="SSF47095">
    <property type="entry name" value="HMG-box"/>
    <property type="match status" value="1"/>
</dbReference>
<evidence type="ECO:0000256" key="3">
    <source>
        <dbReference type="PROSITE-ProRule" id="PRU00267"/>
    </source>
</evidence>
<evidence type="ECO:0000256" key="2">
    <source>
        <dbReference type="ARBA" id="ARBA00023242"/>
    </source>
</evidence>
<feature type="region of interest" description="Disordered" evidence="4">
    <location>
        <begin position="1"/>
        <end position="103"/>
    </location>
</feature>
<comment type="caution">
    <text evidence="6">The sequence shown here is derived from an EMBL/GenBank/DDBJ whole genome shotgun (WGS) entry which is preliminary data.</text>
</comment>
<evidence type="ECO:0000313" key="6">
    <source>
        <dbReference type="EMBL" id="KAJ3487347.1"/>
    </source>
</evidence>
<evidence type="ECO:0000256" key="4">
    <source>
        <dbReference type="SAM" id="MobiDB-lite"/>
    </source>
</evidence>
<dbReference type="GO" id="GO:0000978">
    <property type="term" value="F:RNA polymerase II cis-regulatory region sequence-specific DNA binding"/>
    <property type="evidence" value="ECO:0007669"/>
    <property type="project" value="TreeGrafter"/>
</dbReference>
<dbReference type="AlphaFoldDB" id="A0AAD5V7Y5"/>
<dbReference type="SMART" id="SM00398">
    <property type="entry name" value="HMG"/>
    <property type="match status" value="1"/>
</dbReference>
<sequence length="434" mass="48448">MPALRNVRHNHHRVVQVEDANDDTSFHFSEDVSLTSSPRNPPYVQSPTSSRSSLSPLALPHASLPEDPPSPDSSSDSDYATQQSPARRNHSKKRDPGHVPRPPNAFFCFRSAYWQIEREKPQAVRDNRQVSCKAADVWRDMSEEQRKPYLDMANKIKYYHALKYPEYRYAPSSQSKRQKSSCSKKKPARAVSLPSEQKRRREKRSRGNTKSKSQKENQPPAPGDPGSVAPPTEPLSAPTSTSPSVECGINPPMPVEVPSPPSLPSITLPSVSDQSLSQYRDDPQSTPAFTFPPDFAAECEVPSYTLPPLEESVEDKYTAAYILSSPPQSLTELQHFTNSPVLPNRDHILHNTFLVPHSRRIRAPKNVPSPQAILNHSFATQVDSLVTQFAQEPFFLNEGPSGDILLVSADMASNLGETPMLEDIDYNMFLNFDP</sequence>
<keyword evidence="7" id="KW-1185">Reference proteome</keyword>
<dbReference type="PANTHER" id="PTHR45789">
    <property type="entry name" value="FI18025P1"/>
    <property type="match status" value="1"/>
</dbReference>
<dbReference type="Proteomes" id="UP001212997">
    <property type="component" value="Unassembled WGS sequence"/>
</dbReference>
<dbReference type="GO" id="GO:0005634">
    <property type="term" value="C:nucleus"/>
    <property type="evidence" value="ECO:0007669"/>
    <property type="project" value="UniProtKB-UniRule"/>
</dbReference>
<evidence type="ECO:0000256" key="1">
    <source>
        <dbReference type="ARBA" id="ARBA00023125"/>
    </source>
</evidence>
<gene>
    <name evidence="6" type="ORF">NLI96_g3600</name>
</gene>
<dbReference type="Gene3D" id="1.10.30.10">
    <property type="entry name" value="High mobility group box domain"/>
    <property type="match status" value="1"/>
</dbReference>
<feature type="region of interest" description="Disordered" evidence="4">
    <location>
        <begin position="170"/>
        <end position="268"/>
    </location>
</feature>
<feature type="compositionally biased region" description="Basic residues" evidence="4">
    <location>
        <begin position="176"/>
        <end position="188"/>
    </location>
</feature>
<dbReference type="PROSITE" id="PS50118">
    <property type="entry name" value="HMG_BOX_2"/>
    <property type="match status" value="1"/>
</dbReference>
<accession>A0AAD5V7Y5</accession>
<dbReference type="InterPro" id="IPR051356">
    <property type="entry name" value="SOX/SOX-like_TF"/>
</dbReference>
<keyword evidence="1 3" id="KW-0238">DNA-binding</keyword>